<keyword evidence="2 8" id="KW-0949">S-adenosyl-L-methionine</keyword>
<dbReference type="PROSITE" id="PS51918">
    <property type="entry name" value="RADICAL_SAM"/>
    <property type="match status" value="1"/>
</dbReference>
<keyword evidence="11" id="KW-1185">Reference proteome</keyword>
<name>A0A098LMT0_9BACT</name>
<proteinExistence type="inferred from homology"/>
<comment type="similarity">
    <text evidence="8">Belongs to the radical SAM superfamily. 7-carboxy-7-deazaguanine synthase family.</text>
</comment>
<comment type="subunit">
    <text evidence="8">Homodimer.</text>
</comment>
<dbReference type="InterPro" id="IPR058240">
    <property type="entry name" value="rSAM_sf"/>
</dbReference>
<feature type="binding site" evidence="8">
    <location>
        <position position="50"/>
    </location>
    <ligand>
        <name>[4Fe-4S] cluster</name>
        <dbReference type="ChEBI" id="CHEBI:49883"/>
        <note>4Fe-4S-S-AdoMet</note>
    </ligand>
</feature>
<feature type="binding site" evidence="8">
    <location>
        <position position="42"/>
    </location>
    <ligand>
        <name>substrate</name>
    </ligand>
</feature>
<feature type="binding site" evidence="8">
    <location>
        <position position="46"/>
    </location>
    <ligand>
        <name>[4Fe-4S] cluster</name>
        <dbReference type="ChEBI" id="CHEBI:49883"/>
        <note>4Fe-4S-S-AdoMet</note>
    </ligand>
</feature>
<comment type="cofactor">
    <cofactor evidence="8">
        <name>S-adenosyl-L-methionine</name>
        <dbReference type="ChEBI" id="CHEBI:59789"/>
    </cofactor>
    <text evidence="8">Binds 1 S-adenosyl-L-methionine per subunit.</text>
</comment>
<feature type="binding site" evidence="8">
    <location>
        <begin position="52"/>
        <end position="54"/>
    </location>
    <ligand>
        <name>S-adenosyl-L-methionine</name>
        <dbReference type="ChEBI" id="CHEBI:59789"/>
    </ligand>
</feature>
<dbReference type="STRING" id="153721.MYP_4653"/>
<dbReference type="Proteomes" id="UP000030185">
    <property type="component" value="Unassembled WGS sequence"/>
</dbReference>
<sequence length="213" mass="24409">MSIKQDLNKILEHSGSILPVMESFYTIQGEGFFQGHAAYFIRLAGCDVGCHWCDVKESWEIKGHPVYSVEEIAQAGSAHPGRVAVITGGEPLIYPLEQLTESLKKFQFRTHIETSGAYPLSGNWDWICLSPKKFKAPHQSVIENTDELKIIVFNKSDFDWAEQFARQVKPECKLYLQPEWSKQNEVLPLIIEYVKSNPQWNISLQIHKFMNIP</sequence>
<dbReference type="AlphaFoldDB" id="A0A098LMT0"/>
<evidence type="ECO:0000256" key="8">
    <source>
        <dbReference type="HAMAP-Rule" id="MF_00917"/>
    </source>
</evidence>
<evidence type="ECO:0000256" key="6">
    <source>
        <dbReference type="ARBA" id="ARBA00023014"/>
    </source>
</evidence>
<dbReference type="RefSeq" id="WP_045468858.1">
    <property type="nucleotide sequence ID" value="NZ_BBLT01000013.1"/>
</dbReference>
<reference evidence="10 11" key="1">
    <citation type="submission" date="2014-09" db="EMBL/GenBank/DDBJ databases">
        <title>Sporocytophaga myxococcoides PG-01 genome sequencing.</title>
        <authorList>
            <person name="Liu L."/>
            <person name="Gao P.J."/>
            <person name="Chen G.J."/>
            <person name="Wang L.S."/>
        </authorList>
    </citation>
    <scope>NUCLEOTIDE SEQUENCE [LARGE SCALE GENOMIC DNA]</scope>
    <source>
        <strain evidence="10 11">PG-01</strain>
    </source>
</reference>
<gene>
    <name evidence="8" type="primary">queE</name>
    <name evidence="10" type="ORF">MYP_4653</name>
</gene>
<evidence type="ECO:0000256" key="5">
    <source>
        <dbReference type="ARBA" id="ARBA00023004"/>
    </source>
</evidence>
<dbReference type="SFLD" id="SFLDS00029">
    <property type="entry name" value="Radical_SAM"/>
    <property type="match status" value="1"/>
</dbReference>
<dbReference type="PANTHER" id="PTHR42836:SF1">
    <property type="entry name" value="7-CARBOXY-7-DEAZAGUANINE SYNTHASE"/>
    <property type="match status" value="1"/>
</dbReference>
<evidence type="ECO:0000313" key="10">
    <source>
        <dbReference type="EMBL" id="GAL87423.1"/>
    </source>
</evidence>
<evidence type="ECO:0000256" key="7">
    <source>
        <dbReference type="ARBA" id="ARBA00023239"/>
    </source>
</evidence>
<protein>
    <recommendedName>
        <fullName evidence="8">7-carboxy-7-deazaguanine synthase</fullName>
        <shortName evidence="8">CDG synthase</shortName>
        <ecNumber evidence="8">4.3.99.3</ecNumber>
    </recommendedName>
    <alternativeName>
        <fullName evidence="8">Queuosine biosynthesis protein QueE</fullName>
    </alternativeName>
</protein>
<evidence type="ECO:0000256" key="4">
    <source>
        <dbReference type="ARBA" id="ARBA00022842"/>
    </source>
</evidence>
<feature type="binding site" evidence="8">
    <location>
        <position position="213"/>
    </location>
    <ligand>
        <name>substrate</name>
    </ligand>
</feature>
<keyword evidence="7 8" id="KW-0456">Lyase</keyword>
<comment type="caution">
    <text evidence="8">Lacks conserved residue(s) required for the propagation of feature annotation.</text>
</comment>
<dbReference type="UniPathway" id="UPA00391"/>
<feature type="binding site" evidence="8">
    <location>
        <begin position="27"/>
        <end position="29"/>
    </location>
    <ligand>
        <name>substrate</name>
    </ligand>
</feature>
<comment type="pathway">
    <text evidence="8">Purine metabolism; 7-cyano-7-deazaguanine biosynthesis.</text>
</comment>
<feature type="binding site" evidence="8">
    <location>
        <position position="53"/>
    </location>
    <ligand>
        <name>[4Fe-4S] cluster</name>
        <dbReference type="ChEBI" id="CHEBI:49883"/>
        <note>4Fe-4S-S-AdoMet</note>
    </ligand>
</feature>
<keyword evidence="1 8" id="KW-0004">4Fe-4S</keyword>
<dbReference type="GO" id="GO:0008616">
    <property type="term" value="P:tRNA queuosine(34) biosynthetic process"/>
    <property type="evidence" value="ECO:0007669"/>
    <property type="project" value="UniProtKB-UniRule"/>
</dbReference>
<dbReference type="GO" id="GO:1904047">
    <property type="term" value="F:S-adenosyl-L-methionine binding"/>
    <property type="evidence" value="ECO:0007669"/>
    <property type="project" value="UniProtKB-UniRule"/>
</dbReference>
<feature type="binding site" evidence="8">
    <location>
        <position position="87"/>
    </location>
    <ligand>
        <name>substrate</name>
    </ligand>
</feature>
<dbReference type="PANTHER" id="PTHR42836">
    <property type="entry name" value="7-CARBOXY-7-DEAZAGUANINE SYNTHASE"/>
    <property type="match status" value="1"/>
</dbReference>
<evidence type="ECO:0000259" key="9">
    <source>
        <dbReference type="PROSITE" id="PS51918"/>
    </source>
</evidence>
<dbReference type="eggNOG" id="COG0602">
    <property type="taxonomic scope" value="Bacteria"/>
</dbReference>
<feature type="binding site" evidence="8">
    <location>
        <position position="89"/>
    </location>
    <ligand>
        <name>S-adenosyl-L-methionine</name>
        <dbReference type="ChEBI" id="CHEBI:59789"/>
    </ligand>
</feature>
<keyword evidence="8" id="KW-0671">Queuosine biosynthesis</keyword>
<dbReference type="HAMAP" id="MF_00917">
    <property type="entry name" value="QueE"/>
    <property type="match status" value="1"/>
</dbReference>
<comment type="cofactor">
    <cofactor evidence="8">
        <name>Mg(2+)</name>
        <dbReference type="ChEBI" id="CHEBI:18420"/>
    </cofactor>
</comment>
<dbReference type="InterPro" id="IPR007197">
    <property type="entry name" value="rSAM"/>
</dbReference>
<comment type="caution">
    <text evidence="10">The sequence shown here is derived from an EMBL/GenBank/DDBJ whole genome shotgun (WGS) entry which is preliminary data.</text>
</comment>
<dbReference type="InterPro" id="IPR013785">
    <property type="entry name" value="Aldolase_TIM"/>
</dbReference>
<feature type="binding site" evidence="8">
    <location>
        <begin position="130"/>
        <end position="132"/>
    </location>
    <ligand>
        <name>S-adenosyl-L-methionine</name>
        <dbReference type="ChEBI" id="CHEBI:59789"/>
    </ligand>
</feature>
<dbReference type="EMBL" id="BBLT01000013">
    <property type="protein sequence ID" value="GAL87423.1"/>
    <property type="molecule type" value="Genomic_DNA"/>
</dbReference>
<dbReference type="GO" id="GO:0000287">
    <property type="term" value="F:magnesium ion binding"/>
    <property type="evidence" value="ECO:0007669"/>
    <property type="project" value="UniProtKB-UniRule"/>
</dbReference>
<keyword evidence="6 8" id="KW-0411">Iron-sulfur</keyword>
<keyword evidence="4 8" id="KW-0460">Magnesium</keyword>
<evidence type="ECO:0000256" key="1">
    <source>
        <dbReference type="ARBA" id="ARBA00022485"/>
    </source>
</evidence>
<dbReference type="SUPFAM" id="SSF102114">
    <property type="entry name" value="Radical SAM enzymes"/>
    <property type="match status" value="1"/>
</dbReference>
<comment type="function">
    <text evidence="8">Catalyzes the complex heterocyclic radical-mediated conversion of 6-carboxy-5,6,7,8-tetrahydropterin (CPH4) to 7-carboxy-7-deazaguanine (CDG), a step common to the biosynthetic pathways of all 7-deazapurine-containing compounds.</text>
</comment>
<evidence type="ECO:0000256" key="2">
    <source>
        <dbReference type="ARBA" id="ARBA00022691"/>
    </source>
</evidence>
<keyword evidence="5 8" id="KW-0408">Iron</keyword>
<accession>A0A098LMT0</accession>
<dbReference type="PIRSF" id="PIRSF000370">
    <property type="entry name" value="QueE"/>
    <property type="match status" value="1"/>
</dbReference>
<evidence type="ECO:0000256" key="3">
    <source>
        <dbReference type="ARBA" id="ARBA00022723"/>
    </source>
</evidence>
<dbReference type="GO" id="GO:0051539">
    <property type="term" value="F:4 iron, 4 sulfur cluster binding"/>
    <property type="evidence" value="ECO:0007669"/>
    <property type="project" value="UniProtKB-UniRule"/>
</dbReference>
<evidence type="ECO:0000313" key="11">
    <source>
        <dbReference type="Proteomes" id="UP000030185"/>
    </source>
</evidence>
<comment type="catalytic activity">
    <reaction evidence="8">
        <text>6-carboxy-5,6,7,8-tetrahydropterin + H(+) = 7-carboxy-7-carbaguanine + NH4(+)</text>
        <dbReference type="Rhea" id="RHEA:27974"/>
        <dbReference type="ChEBI" id="CHEBI:15378"/>
        <dbReference type="ChEBI" id="CHEBI:28938"/>
        <dbReference type="ChEBI" id="CHEBI:61032"/>
        <dbReference type="ChEBI" id="CHEBI:61036"/>
        <dbReference type="EC" id="4.3.99.3"/>
    </reaction>
</comment>
<feature type="domain" description="Radical SAM core" evidence="9">
    <location>
        <begin position="33"/>
        <end position="213"/>
    </location>
</feature>
<dbReference type="Pfam" id="PF04055">
    <property type="entry name" value="Radical_SAM"/>
    <property type="match status" value="1"/>
</dbReference>
<dbReference type="EC" id="4.3.99.3" evidence="8"/>
<dbReference type="InterPro" id="IPR024924">
    <property type="entry name" value="7-CO-7-deazaguanine_synth-like"/>
</dbReference>
<keyword evidence="3 8" id="KW-0479">Metal-binding</keyword>
<organism evidence="10 11">
    <name type="scientific">Sporocytophaga myxococcoides</name>
    <dbReference type="NCBI Taxonomy" id="153721"/>
    <lineage>
        <taxon>Bacteria</taxon>
        <taxon>Pseudomonadati</taxon>
        <taxon>Bacteroidota</taxon>
        <taxon>Cytophagia</taxon>
        <taxon>Cytophagales</taxon>
        <taxon>Cytophagaceae</taxon>
        <taxon>Sporocytophaga</taxon>
    </lineage>
</organism>
<dbReference type="Gene3D" id="3.20.20.70">
    <property type="entry name" value="Aldolase class I"/>
    <property type="match status" value="1"/>
</dbReference>
<comment type="cofactor">
    <cofactor evidence="8">
        <name>[4Fe-4S] cluster</name>
        <dbReference type="ChEBI" id="CHEBI:49883"/>
    </cofactor>
    <text evidence="8">Binds 1 [4Fe-4S] cluster. The cluster is coordinated with 3 cysteines and an exchangeable S-adenosyl-L-methionine.</text>
</comment>
<dbReference type="GO" id="GO:0016840">
    <property type="term" value="F:carbon-nitrogen lyase activity"/>
    <property type="evidence" value="ECO:0007669"/>
    <property type="project" value="UniProtKB-UniRule"/>
</dbReference>